<keyword evidence="3" id="KW-0675">Receptor</keyword>
<accession>A0A8R1UYW3</accession>
<proteinExistence type="predicted"/>
<accession>A0A2A6D1W4</accession>
<keyword evidence="1" id="KW-0805">Transcription regulation</keyword>
<dbReference type="EnsemblMetazoa" id="PPA42493.1">
    <property type="protein sequence ID" value="PPA42493.1"/>
    <property type="gene ID" value="WBGene00280862"/>
</dbReference>
<evidence type="ECO:0000313" key="5">
    <source>
        <dbReference type="Proteomes" id="UP000005239"/>
    </source>
</evidence>
<dbReference type="GO" id="GO:0004879">
    <property type="term" value="F:nuclear receptor activity"/>
    <property type="evidence" value="ECO:0000318"/>
    <property type="project" value="GO_Central"/>
</dbReference>
<evidence type="ECO:0000313" key="4">
    <source>
        <dbReference type="EnsemblMetazoa" id="PPA42493.1"/>
    </source>
</evidence>
<dbReference type="PANTHER" id="PTHR24083">
    <property type="entry name" value="NUCLEAR HORMONE RECEPTOR"/>
    <property type="match status" value="1"/>
</dbReference>
<protein>
    <submittedName>
        <fullName evidence="4">Uncharacterized protein</fullName>
    </submittedName>
</protein>
<dbReference type="Proteomes" id="UP000005239">
    <property type="component" value="Unassembled WGS sequence"/>
</dbReference>
<dbReference type="InterPro" id="IPR035500">
    <property type="entry name" value="NHR-like_dom_sf"/>
</dbReference>
<name>A0A2A6D1W4_PRIPA</name>
<gene>
    <name evidence="4" type="primary">WBGene00280862</name>
</gene>
<dbReference type="OrthoDB" id="5850793at2759"/>
<reference evidence="5" key="1">
    <citation type="journal article" date="2008" name="Nat. Genet.">
        <title>The Pristionchus pacificus genome provides a unique perspective on nematode lifestyle and parasitism.</title>
        <authorList>
            <person name="Dieterich C."/>
            <person name="Clifton S.W."/>
            <person name="Schuster L.N."/>
            <person name="Chinwalla A."/>
            <person name="Delehaunty K."/>
            <person name="Dinkelacker I."/>
            <person name="Fulton L."/>
            <person name="Fulton R."/>
            <person name="Godfrey J."/>
            <person name="Minx P."/>
            <person name="Mitreva M."/>
            <person name="Roeseler W."/>
            <person name="Tian H."/>
            <person name="Witte H."/>
            <person name="Yang S.P."/>
            <person name="Wilson R.K."/>
            <person name="Sommer R.J."/>
        </authorList>
    </citation>
    <scope>NUCLEOTIDE SEQUENCE [LARGE SCALE GENOMIC DNA]</scope>
    <source>
        <strain evidence="5">PS312</strain>
    </source>
</reference>
<sequence length="429" mass="49349">MPKRLGVKLKERQPRPTSCIVCRDSAAGYNYGERESCAVRGSLEKQVEKALEWYPQAAIRHSRLGSSLSSDDLPIDSSSRFDPPSYFSQEIVVLNNPIGIERKMEMIMLTLIEMESAHQRLRFGHFLKVSYFSNIFRKSTYAPQLYTELCIDDFLRGPSKLGEKFEVMYAVPYEPTAMRMVPIEVIINKRVIMELPNFDYSTKKLWPFQDVVYSIEFIKALAIYQLLEKTTQRTLLASALLCADFTAAFYSYSQNSAQQQSPGSTRFHVDLIAAMREVDLNVREYTLLKSIIICNPMLEGIHPCDISILQHEKERYGMKYYLFSYVSLSDARKYYLRMFSHGEARKRSVVLAKYLNAYASFLIQGPKYFADILSIADIATRLTSWQKVHLNLNIFEHIRAIYVKTSLSFASMDTKQSAIKETSDLILIA</sequence>
<dbReference type="SUPFAM" id="SSF48508">
    <property type="entry name" value="Nuclear receptor ligand-binding domain"/>
    <property type="match status" value="1"/>
</dbReference>
<evidence type="ECO:0000256" key="2">
    <source>
        <dbReference type="ARBA" id="ARBA00023163"/>
    </source>
</evidence>
<dbReference type="GO" id="GO:0006357">
    <property type="term" value="P:regulation of transcription by RNA polymerase II"/>
    <property type="evidence" value="ECO:0000318"/>
    <property type="project" value="GO_Central"/>
</dbReference>
<keyword evidence="2" id="KW-0804">Transcription</keyword>
<dbReference type="GO" id="GO:0000978">
    <property type="term" value="F:RNA polymerase II cis-regulatory region sequence-specific DNA binding"/>
    <property type="evidence" value="ECO:0000318"/>
    <property type="project" value="GO_Central"/>
</dbReference>
<dbReference type="AlphaFoldDB" id="A0A2A6D1W4"/>
<keyword evidence="5" id="KW-1185">Reference proteome</keyword>
<evidence type="ECO:0000256" key="1">
    <source>
        <dbReference type="ARBA" id="ARBA00023015"/>
    </source>
</evidence>
<dbReference type="InterPro" id="IPR050274">
    <property type="entry name" value="Nuclear_hormone_rcpt_NR2"/>
</dbReference>
<organism evidence="4 5">
    <name type="scientific">Pristionchus pacificus</name>
    <name type="common">Parasitic nematode worm</name>
    <dbReference type="NCBI Taxonomy" id="54126"/>
    <lineage>
        <taxon>Eukaryota</taxon>
        <taxon>Metazoa</taxon>
        <taxon>Ecdysozoa</taxon>
        <taxon>Nematoda</taxon>
        <taxon>Chromadorea</taxon>
        <taxon>Rhabditida</taxon>
        <taxon>Rhabditina</taxon>
        <taxon>Diplogasteromorpha</taxon>
        <taxon>Diplogasteroidea</taxon>
        <taxon>Neodiplogasteridae</taxon>
        <taxon>Pristionchus</taxon>
    </lineage>
</organism>
<reference evidence="4" key="2">
    <citation type="submission" date="2022-06" db="UniProtKB">
        <authorList>
            <consortium name="EnsemblMetazoa"/>
        </authorList>
    </citation>
    <scope>IDENTIFICATION</scope>
    <source>
        <strain evidence="4">PS312</strain>
    </source>
</reference>
<dbReference type="GO" id="GO:0030154">
    <property type="term" value="P:cell differentiation"/>
    <property type="evidence" value="ECO:0000318"/>
    <property type="project" value="GO_Central"/>
</dbReference>
<dbReference type="Gene3D" id="1.10.565.10">
    <property type="entry name" value="Retinoid X Receptor"/>
    <property type="match status" value="1"/>
</dbReference>
<evidence type="ECO:0000256" key="3">
    <source>
        <dbReference type="ARBA" id="ARBA00023170"/>
    </source>
</evidence>